<keyword evidence="10" id="KW-0206">Cytoskeleton</keyword>
<keyword evidence="4" id="KW-0963">Cytoplasm</keyword>
<comment type="caution">
    <text evidence="14">The sequence shown here is derived from an EMBL/GenBank/DDBJ whole genome shotgun (WGS) entry which is preliminary data.</text>
</comment>
<protein>
    <recommendedName>
        <fullName evidence="12">Dynactin subunit 4</fullName>
    </recommendedName>
</protein>
<sequence>MSTMAATSAVAVTTAGDECGGVSIRYGCKCGHLEPIDNMFFSEMCHKPVCRLPRCSVEEFEAYYCGYLLVNMPSKEASMYQNRSSRCFSCVSCGNVLSTVLHEALQKYFFLCSHCRWDSLTLDLVEDDPDMLIMSTVAREREAAQEDIFHTMLSHYLTANASNRGSAIGTGVSRASSSSGIISGGRSSSLQLLADSMKELQREQQMKKFRAQRMTEMGTWKLEQALDRMQEKEQWLLEQRRLHVWPDLQQQLDRIVPAPDPVAKDRQNLEQAMCATSMDNISTLSQRLANPLEQPRDAGKLFPPRPLLRVKRTWRCVESIEKGSAGILVKPQISPMSGDSSMPIAASWFKKANLAVHYLPIFTFQTLPRKASNNSAGAATVAAGKVVFEFVLLVENPLDEVVRIVVKTPSTDAIVEHNAKLLLTDSTPIQLGPFEDPNIAEAFVSDSATAQAQASWRNILVVSSKRNLERLKIQVQASPHAQSLRFGLQVDMEKYDIDLEEAIENSSLSFPVEFKAPVLA</sequence>
<evidence type="ECO:0000256" key="10">
    <source>
        <dbReference type="ARBA" id="ARBA00023212"/>
    </source>
</evidence>
<evidence type="ECO:0000256" key="1">
    <source>
        <dbReference type="ARBA" id="ARBA00004300"/>
    </source>
</evidence>
<evidence type="ECO:0000256" key="4">
    <source>
        <dbReference type="ARBA" id="ARBA00022490"/>
    </source>
</evidence>
<dbReference type="InterPro" id="IPR008603">
    <property type="entry name" value="DCTN4"/>
</dbReference>
<evidence type="ECO:0000256" key="7">
    <source>
        <dbReference type="ARBA" id="ARBA00022843"/>
    </source>
</evidence>
<dbReference type="EMBL" id="DAKRPA010000019">
    <property type="protein sequence ID" value="DBA03404.1"/>
    <property type="molecule type" value="Genomic_DNA"/>
</dbReference>
<evidence type="ECO:0000256" key="13">
    <source>
        <dbReference type="ARBA" id="ARBA00093507"/>
    </source>
</evidence>
<keyword evidence="9" id="KW-0175">Coiled coil</keyword>
<dbReference type="Proteomes" id="UP001146120">
    <property type="component" value="Unassembled WGS sequence"/>
</dbReference>
<dbReference type="Pfam" id="PF05502">
    <property type="entry name" value="Dynactin_p62"/>
    <property type="match status" value="2"/>
</dbReference>
<evidence type="ECO:0000256" key="9">
    <source>
        <dbReference type="ARBA" id="ARBA00023054"/>
    </source>
</evidence>
<accession>A0AAV2ZDQ2</accession>
<reference evidence="14" key="2">
    <citation type="journal article" date="2023" name="Microbiol Resour">
        <title>Decontamination and Annotation of the Draft Genome Sequence of the Oomycete Lagenidium giganteum ARSEF 373.</title>
        <authorList>
            <person name="Morgan W.R."/>
            <person name="Tartar A."/>
        </authorList>
    </citation>
    <scope>NUCLEOTIDE SEQUENCE</scope>
    <source>
        <strain evidence="14">ARSEF 373</strain>
    </source>
</reference>
<comment type="subcellular location">
    <subcellularLocation>
        <location evidence="1">Cytoplasm</location>
        <location evidence="1">Cytoskeleton</location>
        <location evidence="1">Microtubule organizing center</location>
        <location evidence="1">Centrosome</location>
    </subcellularLocation>
    <subcellularLocation>
        <location evidence="2">Cytoplasm</location>
        <location evidence="2">Cytoskeleton</location>
        <location evidence="2">Stress fiber</location>
    </subcellularLocation>
    <subcellularLocation>
        <location evidence="3">Cytoplasm</location>
        <location evidence="3">Myofibril</location>
    </subcellularLocation>
</comment>
<evidence type="ECO:0000256" key="11">
    <source>
        <dbReference type="ARBA" id="ARBA00034776"/>
    </source>
</evidence>
<reference evidence="14" key="1">
    <citation type="submission" date="2022-11" db="EMBL/GenBank/DDBJ databases">
        <authorList>
            <person name="Morgan W.R."/>
            <person name="Tartar A."/>
        </authorList>
    </citation>
    <scope>NUCLEOTIDE SEQUENCE</scope>
    <source>
        <strain evidence="14">ARSEF 373</strain>
    </source>
</reference>
<keyword evidence="8" id="KW-0007">Acetylation</keyword>
<evidence type="ECO:0000256" key="12">
    <source>
        <dbReference type="ARBA" id="ARBA00034864"/>
    </source>
</evidence>
<evidence type="ECO:0000256" key="8">
    <source>
        <dbReference type="ARBA" id="ARBA00022990"/>
    </source>
</evidence>
<dbReference type="GO" id="GO:0005869">
    <property type="term" value="C:dynactin complex"/>
    <property type="evidence" value="ECO:0007669"/>
    <property type="project" value="InterPro"/>
</dbReference>
<dbReference type="AlphaFoldDB" id="A0AAV2ZDQ2"/>
<comment type="similarity">
    <text evidence="11">Belongs to the dynactin subunit 4 family.</text>
</comment>
<name>A0AAV2ZDQ2_9STRA</name>
<evidence type="ECO:0000256" key="3">
    <source>
        <dbReference type="ARBA" id="ARBA00004657"/>
    </source>
</evidence>
<keyword evidence="15" id="KW-1185">Reference proteome</keyword>
<evidence type="ECO:0000256" key="5">
    <source>
        <dbReference type="ARBA" id="ARBA00022499"/>
    </source>
</evidence>
<gene>
    <name evidence="14" type="ORF">N0F65_002812</name>
</gene>
<keyword evidence="7" id="KW-0832">Ubl conjugation</keyword>
<keyword evidence="6" id="KW-0597">Phosphoprotein</keyword>
<comment type="subunit">
    <text evidence="13">Subunit of dynactin, a multiprotein complex part of a tripartite complex with dynein and a adapter, such as BICDL1, BICD2 or HOOK3. The dynactin complex is built around ACTR1A/ACTB filament and consists of an actin-related filament composed of a shoulder domain, a pointed end and a barbed end. Its length is defined by its flexible shoulder domain. The soulder is composed of 2 DCTN1 subunits, 4 DCTN2 and 2 DCTN3. The 4 DCNT2 (via N-terminus) bind the ACTR1A filament and act as molecular rulers to determine the length. The pointed end is important for binding dynein-dynactin cargo adapters. Consists of 4 subunits: ACTR10, DCNT4, DCTN5 and DCTN6. The barbed end is composed of a CAPZA1:CAPZB heterodimers, which binds ACTR1A/ACTB filament and dynactin and stabilizes dynactin. Interacts with ATP7B, but not ATP7A, in a copper-dependent manner. Interacts with ANK2; this interaction is required for localization at costameres. Interacts with N4BP2L1.</text>
</comment>
<dbReference type="GO" id="GO:0005813">
    <property type="term" value="C:centrosome"/>
    <property type="evidence" value="ECO:0007669"/>
    <property type="project" value="UniProtKB-SubCell"/>
</dbReference>
<evidence type="ECO:0000313" key="14">
    <source>
        <dbReference type="EMBL" id="DBA03404.1"/>
    </source>
</evidence>
<dbReference type="GO" id="GO:0001725">
    <property type="term" value="C:stress fiber"/>
    <property type="evidence" value="ECO:0007669"/>
    <property type="project" value="UniProtKB-SubCell"/>
</dbReference>
<dbReference type="PANTHER" id="PTHR13034:SF2">
    <property type="entry name" value="DYNACTIN SUBUNIT 4"/>
    <property type="match status" value="1"/>
</dbReference>
<organism evidence="14 15">
    <name type="scientific">Lagenidium giganteum</name>
    <dbReference type="NCBI Taxonomy" id="4803"/>
    <lineage>
        <taxon>Eukaryota</taxon>
        <taxon>Sar</taxon>
        <taxon>Stramenopiles</taxon>
        <taxon>Oomycota</taxon>
        <taxon>Peronosporomycetes</taxon>
        <taxon>Pythiales</taxon>
        <taxon>Pythiaceae</taxon>
    </lineage>
</organism>
<keyword evidence="5" id="KW-1017">Isopeptide bond</keyword>
<evidence type="ECO:0000313" key="15">
    <source>
        <dbReference type="Proteomes" id="UP001146120"/>
    </source>
</evidence>
<evidence type="ECO:0000256" key="2">
    <source>
        <dbReference type="ARBA" id="ARBA00004529"/>
    </source>
</evidence>
<proteinExistence type="inferred from homology"/>
<dbReference type="PANTHER" id="PTHR13034">
    <property type="entry name" value="DYNACTIN P62 SUBUNIT"/>
    <property type="match status" value="1"/>
</dbReference>
<evidence type="ECO:0000256" key="6">
    <source>
        <dbReference type="ARBA" id="ARBA00022553"/>
    </source>
</evidence>